<dbReference type="RefSeq" id="WP_183266263.1">
    <property type="nucleotide sequence ID" value="NZ_JACHFJ010000005.1"/>
</dbReference>
<accession>A0A840VSQ3</accession>
<evidence type="ECO:0000313" key="2">
    <source>
        <dbReference type="EMBL" id="MBB5373252.1"/>
    </source>
</evidence>
<keyword evidence="1" id="KW-0732">Signal</keyword>
<reference evidence="2 3" key="1">
    <citation type="submission" date="2020-08" db="EMBL/GenBank/DDBJ databases">
        <title>Genomic Encyclopedia of Type Strains, Phase IV (KMG-IV): sequencing the most valuable type-strain genomes for metagenomic binning, comparative biology and taxonomic classification.</title>
        <authorList>
            <person name="Goeker M."/>
        </authorList>
    </citation>
    <scope>NUCLEOTIDE SEQUENCE [LARGE SCALE GENOMIC DNA]</scope>
    <source>
        <strain evidence="2 3">DSM 27026</strain>
    </source>
</reference>
<keyword evidence="3" id="KW-1185">Reference proteome</keyword>
<comment type="caution">
    <text evidence="2">The sequence shown here is derived from an EMBL/GenBank/DDBJ whole genome shotgun (WGS) entry which is preliminary data.</text>
</comment>
<dbReference type="Gene3D" id="3.30.70.2970">
    <property type="entry name" value="Protein of unknown function (DUF541), domain 2"/>
    <property type="match status" value="1"/>
</dbReference>
<dbReference type="InterPro" id="IPR007497">
    <property type="entry name" value="SIMPL/DUF541"/>
</dbReference>
<evidence type="ECO:0000256" key="1">
    <source>
        <dbReference type="SAM" id="SignalP"/>
    </source>
</evidence>
<dbReference type="Gene3D" id="3.30.110.170">
    <property type="entry name" value="Protein of unknown function (DUF541), domain 1"/>
    <property type="match status" value="1"/>
</dbReference>
<feature type="chain" id="PRO_5033049364" evidence="1">
    <location>
        <begin position="21"/>
        <end position="231"/>
    </location>
</feature>
<evidence type="ECO:0000313" key="3">
    <source>
        <dbReference type="Proteomes" id="UP000553706"/>
    </source>
</evidence>
<dbReference type="InterPro" id="IPR052022">
    <property type="entry name" value="26kDa_periplasmic_antigen"/>
</dbReference>
<feature type="signal peptide" evidence="1">
    <location>
        <begin position="1"/>
        <end position="20"/>
    </location>
</feature>
<proteinExistence type="predicted"/>
<dbReference type="Pfam" id="PF04402">
    <property type="entry name" value="SIMPL"/>
    <property type="match status" value="1"/>
</dbReference>
<dbReference type="GO" id="GO:0006974">
    <property type="term" value="P:DNA damage response"/>
    <property type="evidence" value="ECO:0007669"/>
    <property type="project" value="TreeGrafter"/>
</dbReference>
<dbReference type="AlphaFoldDB" id="A0A840VSQ3"/>
<dbReference type="PANTHER" id="PTHR34387:SF2">
    <property type="entry name" value="SLR1258 PROTEIN"/>
    <property type="match status" value="1"/>
</dbReference>
<protein>
    <submittedName>
        <fullName evidence="2">Uncharacterized protein YggE</fullName>
    </submittedName>
</protein>
<dbReference type="PANTHER" id="PTHR34387">
    <property type="entry name" value="SLR1258 PROTEIN"/>
    <property type="match status" value="1"/>
</dbReference>
<sequence>MKRIATLAVLLGMAAAPAGAQTVLTIGANGQVNAAPDEATASLTAQMTSPDAAKAQAQVNAMMSKALEEARGVSGVVATTGSYDTSQQSTDTQPPQTVYQASQTLSLVLPAADGIPPARFTDLVGKLQGQGLLLNDLGGDLSAKAQQDAQQAAVLAAISQIQAQAAAVAAQLHESVGAVKTLNVNAQAAPGPRPFMGMAMKAMAVPPPVSAPGNITVTADVTAEVELDAAH</sequence>
<gene>
    <name evidence="2" type="ORF">HNP71_001511</name>
</gene>
<dbReference type="Proteomes" id="UP000553706">
    <property type="component" value="Unassembled WGS sequence"/>
</dbReference>
<name>A0A840VSQ3_9PROT</name>
<organism evidence="2 3">
    <name type="scientific">Acidocella aromatica</name>
    <dbReference type="NCBI Taxonomy" id="1303579"/>
    <lineage>
        <taxon>Bacteria</taxon>
        <taxon>Pseudomonadati</taxon>
        <taxon>Pseudomonadota</taxon>
        <taxon>Alphaproteobacteria</taxon>
        <taxon>Acetobacterales</taxon>
        <taxon>Acidocellaceae</taxon>
        <taxon>Acidocella</taxon>
    </lineage>
</organism>
<dbReference type="EMBL" id="JACHFJ010000005">
    <property type="protein sequence ID" value="MBB5373252.1"/>
    <property type="molecule type" value="Genomic_DNA"/>
</dbReference>